<reference evidence="14" key="2">
    <citation type="journal article" date="2021" name="PeerJ">
        <title>Extensive microbial diversity within the chicken gut microbiome revealed by metagenomics and culture.</title>
        <authorList>
            <person name="Gilroy R."/>
            <person name="Ravi A."/>
            <person name="Getino M."/>
            <person name="Pursley I."/>
            <person name="Horton D.L."/>
            <person name="Alikhan N.F."/>
            <person name="Baker D."/>
            <person name="Gharbi K."/>
            <person name="Hall N."/>
            <person name="Watson M."/>
            <person name="Adriaenssens E.M."/>
            <person name="Foster-Nyarko E."/>
            <person name="Jarju S."/>
            <person name="Secka A."/>
            <person name="Antonio M."/>
            <person name="Oren A."/>
            <person name="Chaudhuri R.R."/>
            <person name="La Ragione R."/>
            <person name="Hildebrand F."/>
            <person name="Pallen M.J."/>
        </authorList>
    </citation>
    <scope>NUCLEOTIDE SEQUENCE</scope>
    <source>
        <strain evidence="14">ChiSxjej2B14-6234</strain>
    </source>
</reference>
<dbReference type="HAMAP" id="MF_00347">
    <property type="entry name" value="Polyphosphate_kinase"/>
    <property type="match status" value="1"/>
</dbReference>
<dbReference type="Pfam" id="PF13089">
    <property type="entry name" value="PP_kinase_N"/>
    <property type="match status" value="1"/>
</dbReference>
<evidence type="ECO:0000256" key="4">
    <source>
        <dbReference type="ARBA" id="ARBA00022741"/>
    </source>
</evidence>
<evidence type="ECO:0000259" key="12">
    <source>
        <dbReference type="Pfam" id="PF13090"/>
    </source>
</evidence>
<dbReference type="CDD" id="cd09165">
    <property type="entry name" value="PLDc_PaPPK1_C1_like"/>
    <property type="match status" value="1"/>
</dbReference>
<evidence type="ECO:0000256" key="6">
    <source>
        <dbReference type="ARBA" id="ARBA00022840"/>
    </source>
</evidence>
<feature type="binding site" evidence="8">
    <location>
        <position position="53"/>
    </location>
    <ligand>
        <name>ATP</name>
        <dbReference type="ChEBI" id="CHEBI:30616"/>
    </ligand>
</feature>
<evidence type="ECO:0000256" key="1">
    <source>
        <dbReference type="ARBA" id="ARBA00022553"/>
    </source>
</evidence>
<keyword evidence="4 8" id="KW-0547">Nucleotide-binding</keyword>
<keyword evidence="5 8" id="KW-0418">Kinase</keyword>
<comment type="cofactor">
    <cofactor evidence="8">
        <name>Mg(2+)</name>
        <dbReference type="ChEBI" id="CHEBI:18420"/>
    </cofactor>
</comment>
<feature type="domain" description="Polyphosphate kinase C-terminal" evidence="13">
    <location>
        <begin position="341"/>
        <end position="506"/>
    </location>
</feature>
<keyword evidence="2 8" id="KW-0808">Transferase</keyword>
<dbReference type="PIRSF" id="PIRSF015589">
    <property type="entry name" value="PP_kinase"/>
    <property type="match status" value="1"/>
</dbReference>
<gene>
    <name evidence="8" type="primary">ppk</name>
    <name evidence="14" type="ORF">IAB73_09775</name>
</gene>
<feature type="binding site" evidence="8">
    <location>
        <position position="478"/>
    </location>
    <ligand>
        <name>ATP</name>
        <dbReference type="ChEBI" id="CHEBI:30616"/>
    </ligand>
</feature>
<dbReference type="EMBL" id="DVFJ01000036">
    <property type="protein sequence ID" value="HIQ72477.1"/>
    <property type="molecule type" value="Genomic_DNA"/>
</dbReference>
<dbReference type="AlphaFoldDB" id="A0A9D0ZB71"/>
<dbReference type="Gene3D" id="3.30.870.10">
    <property type="entry name" value="Endonuclease Chain A"/>
    <property type="match status" value="2"/>
</dbReference>
<evidence type="ECO:0000256" key="7">
    <source>
        <dbReference type="ARBA" id="ARBA00022842"/>
    </source>
</evidence>
<keyword evidence="1 8" id="KW-0597">Phosphoprotein</keyword>
<dbReference type="NCBIfam" id="NF003921">
    <property type="entry name" value="PRK05443.2-2"/>
    <property type="match status" value="1"/>
</dbReference>
<comment type="caution">
    <text evidence="14">The sequence shown here is derived from an EMBL/GenBank/DDBJ whole genome shotgun (WGS) entry which is preliminary data.</text>
</comment>
<feature type="domain" description="Polyphosphate kinase N-terminal" evidence="11">
    <location>
        <begin position="15"/>
        <end position="120"/>
    </location>
</feature>
<dbReference type="NCBIfam" id="NF003920">
    <property type="entry name" value="PRK05443.2-1"/>
    <property type="match status" value="1"/>
</dbReference>
<keyword evidence="3 8" id="KW-0479">Metal-binding</keyword>
<dbReference type="Gene3D" id="1.20.58.310">
    <property type="entry name" value="Polyphosphate kinase N-terminal domain"/>
    <property type="match status" value="1"/>
</dbReference>
<organism evidence="14 15">
    <name type="scientific">Candidatus Onthenecus intestinigallinarum</name>
    <dbReference type="NCBI Taxonomy" id="2840875"/>
    <lineage>
        <taxon>Bacteria</taxon>
        <taxon>Bacillati</taxon>
        <taxon>Bacillota</taxon>
        <taxon>Clostridia</taxon>
        <taxon>Eubacteriales</taxon>
        <taxon>Candidatus Onthenecus</taxon>
    </lineage>
</organism>
<dbReference type="SUPFAM" id="SSF56024">
    <property type="entry name" value="Phospholipase D/nuclease"/>
    <property type="match status" value="2"/>
</dbReference>
<dbReference type="InterPro" id="IPR003414">
    <property type="entry name" value="PP_kinase"/>
</dbReference>
<dbReference type="GO" id="GO:0006799">
    <property type="term" value="P:polyphosphate biosynthetic process"/>
    <property type="evidence" value="ECO:0007669"/>
    <property type="project" value="UniProtKB-UniRule"/>
</dbReference>
<keyword evidence="6 8" id="KW-0067">ATP-binding</keyword>
<comment type="similarity">
    <text evidence="8 9">Belongs to the polyphosphate kinase 1 (PPK1) family.</text>
</comment>
<comment type="PTM">
    <text evidence="8 9">An intermediate of this reaction is the autophosphorylated ppk in which a phosphate is covalently linked to a histidine residue through a N-P bond.</text>
</comment>
<dbReference type="FunFam" id="3.30.870.10:FF:000001">
    <property type="entry name" value="Polyphosphate kinase"/>
    <property type="match status" value="1"/>
</dbReference>
<evidence type="ECO:0000313" key="15">
    <source>
        <dbReference type="Proteomes" id="UP000886887"/>
    </source>
</evidence>
<keyword evidence="7 8" id="KW-0460">Magnesium</keyword>
<dbReference type="PANTHER" id="PTHR30218">
    <property type="entry name" value="POLYPHOSPHATE KINASE"/>
    <property type="match status" value="1"/>
</dbReference>
<dbReference type="Gene3D" id="3.30.1840.10">
    <property type="entry name" value="Polyphosphate kinase middle domain"/>
    <property type="match status" value="1"/>
</dbReference>
<feature type="binding site" evidence="8">
    <location>
        <position position="385"/>
    </location>
    <ligand>
        <name>Mg(2+)</name>
        <dbReference type="ChEBI" id="CHEBI:18420"/>
    </ligand>
</feature>
<feature type="binding site" evidence="8">
    <location>
        <position position="415"/>
    </location>
    <ligand>
        <name>Mg(2+)</name>
        <dbReference type="ChEBI" id="CHEBI:18420"/>
    </ligand>
</feature>
<evidence type="ECO:0000259" key="11">
    <source>
        <dbReference type="Pfam" id="PF13089"/>
    </source>
</evidence>
<accession>A0A9D0ZB71</accession>
<evidence type="ECO:0000259" key="10">
    <source>
        <dbReference type="Pfam" id="PF02503"/>
    </source>
</evidence>
<dbReference type="Pfam" id="PF02503">
    <property type="entry name" value="PP_kinase"/>
    <property type="match status" value="1"/>
</dbReference>
<dbReference type="Pfam" id="PF13090">
    <property type="entry name" value="PP_kinase_C"/>
    <property type="match status" value="1"/>
</dbReference>
<dbReference type="InterPro" id="IPR041108">
    <property type="entry name" value="PP_kinase_C_1"/>
</dbReference>
<evidence type="ECO:0000259" key="13">
    <source>
        <dbReference type="Pfam" id="PF17941"/>
    </source>
</evidence>
<dbReference type="GO" id="GO:0046872">
    <property type="term" value="F:metal ion binding"/>
    <property type="evidence" value="ECO:0007669"/>
    <property type="project" value="UniProtKB-KW"/>
</dbReference>
<dbReference type="Pfam" id="PF17941">
    <property type="entry name" value="PP_kinase_C_1"/>
    <property type="match status" value="1"/>
</dbReference>
<dbReference type="GO" id="GO:0008976">
    <property type="term" value="F:polyphosphate kinase activity"/>
    <property type="evidence" value="ECO:0007669"/>
    <property type="project" value="UniProtKB-UniRule"/>
</dbReference>
<dbReference type="InterPro" id="IPR025200">
    <property type="entry name" value="PPK_C_dom2"/>
</dbReference>
<evidence type="ECO:0000256" key="5">
    <source>
        <dbReference type="ARBA" id="ARBA00022777"/>
    </source>
</evidence>
<dbReference type="InterPro" id="IPR036830">
    <property type="entry name" value="PP_kinase_middle_dom_sf"/>
</dbReference>
<evidence type="ECO:0000256" key="2">
    <source>
        <dbReference type="ARBA" id="ARBA00022679"/>
    </source>
</evidence>
<dbReference type="GO" id="GO:0005524">
    <property type="term" value="F:ATP binding"/>
    <property type="evidence" value="ECO:0007669"/>
    <property type="project" value="UniProtKB-KW"/>
</dbReference>
<name>A0A9D0ZB71_9FIRM</name>
<proteinExistence type="inferred from homology"/>
<dbReference type="NCBIfam" id="NF003918">
    <property type="entry name" value="PRK05443.1-2"/>
    <property type="match status" value="1"/>
</dbReference>
<dbReference type="SUPFAM" id="SSF140356">
    <property type="entry name" value="PPK N-terminal domain-like"/>
    <property type="match status" value="1"/>
</dbReference>
<dbReference type="CDD" id="cd09168">
    <property type="entry name" value="PLDc_PaPPK1_C2_like"/>
    <property type="match status" value="1"/>
</dbReference>
<dbReference type="InterPro" id="IPR025198">
    <property type="entry name" value="PPK_N_dom"/>
</dbReference>
<feature type="active site" description="Phosphohistidine intermediate" evidence="8">
    <location>
        <position position="445"/>
    </location>
</feature>
<evidence type="ECO:0000313" key="14">
    <source>
        <dbReference type="EMBL" id="HIQ72477.1"/>
    </source>
</evidence>
<dbReference type="InterPro" id="IPR036832">
    <property type="entry name" value="PPK_N_dom_sf"/>
</dbReference>
<evidence type="ECO:0000256" key="8">
    <source>
        <dbReference type="HAMAP-Rule" id="MF_00347"/>
    </source>
</evidence>
<comment type="function">
    <text evidence="8 9">Catalyzes the reversible transfer of the terminal phosphate of ATP to form a long-chain polyphosphate (polyP).</text>
</comment>
<dbReference type="InterPro" id="IPR024953">
    <property type="entry name" value="PP_kinase_middle"/>
</dbReference>
<feature type="binding site" evidence="8">
    <location>
        <position position="602"/>
    </location>
    <ligand>
        <name>ATP</name>
        <dbReference type="ChEBI" id="CHEBI:30616"/>
    </ligand>
</feature>
<dbReference type="NCBIfam" id="NF003917">
    <property type="entry name" value="PRK05443.1-1"/>
    <property type="match status" value="1"/>
</dbReference>
<dbReference type="PANTHER" id="PTHR30218:SF0">
    <property type="entry name" value="POLYPHOSPHATE KINASE"/>
    <property type="match status" value="1"/>
</dbReference>
<feature type="domain" description="Polyphosphate kinase middle" evidence="10">
    <location>
        <begin position="131"/>
        <end position="311"/>
    </location>
</feature>
<dbReference type="Proteomes" id="UP000886887">
    <property type="component" value="Unassembled WGS sequence"/>
</dbReference>
<evidence type="ECO:0000256" key="3">
    <source>
        <dbReference type="ARBA" id="ARBA00022723"/>
    </source>
</evidence>
<protein>
    <recommendedName>
        <fullName evidence="8 9">Polyphosphate kinase</fullName>
        <ecNumber evidence="8 9">2.7.4.1</ecNumber>
    </recommendedName>
    <alternativeName>
        <fullName evidence="8">ATP-polyphosphate phosphotransferase</fullName>
    </alternativeName>
    <alternativeName>
        <fullName evidence="8">Polyphosphoric acid kinase</fullName>
    </alternativeName>
</protein>
<comment type="catalytic activity">
    <reaction evidence="8 9">
        <text>[phosphate](n) + ATP = [phosphate](n+1) + ADP</text>
        <dbReference type="Rhea" id="RHEA:19573"/>
        <dbReference type="Rhea" id="RHEA-COMP:9859"/>
        <dbReference type="Rhea" id="RHEA-COMP:14280"/>
        <dbReference type="ChEBI" id="CHEBI:16838"/>
        <dbReference type="ChEBI" id="CHEBI:30616"/>
        <dbReference type="ChEBI" id="CHEBI:456216"/>
        <dbReference type="EC" id="2.7.4.1"/>
    </reaction>
</comment>
<dbReference type="EC" id="2.7.4.1" evidence="8 9"/>
<feature type="binding site" evidence="8">
    <location>
        <position position="574"/>
    </location>
    <ligand>
        <name>ATP</name>
        <dbReference type="ChEBI" id="CHEBI:30616"/>
    </ligand>
</feature>
<sequence length="695" mass="79177">MDSGKADRLADSDLYLNRELSWLEFNQRVLMEAANPDNPVFERMKFLSIVSSNLDEFFMIRVASLRDQCNAGYKKPDAAGFTPKRQIALITQRTQLMVAQQYQILRENVLPDLLRNGVRFLKHEQLSPELREWIRGYFEHEVYPVLTPMAVDSSRPFPLILNKSLNLGVLLASRDKDRDAPDFATVQVPSTLPRIVELPCLRGEAEHAFILLEEIIAHSIGRLFDGRRVLCCHPYRITRNGDLSFDEEDAADLLFAIQKSLKKRKWGAVIRLEIAQDADNALVRFLRHALEASRDEVYRIDGPLNLDFLMKQVYSLPGFEHLKYKPFRAHIAHDLQPDEGSIFDTLRARDVFLHHPYDSFDPVVRFVQEAARDPKVMAIKQTLYRVSGNSPVVRALADAAEAGKQVTALLEIKARFDEENNIQWGKQLERAGCHVVYGLKGLKTHSKITLVVRREEEGIRRYVHLGTGNYNDVTARLYTDMAIMTSDERIGEDASAFFNMLTGYSDTPHLHQLICAPRMLRERLTELIDREARNAAEGRPASITAKMNSLLDPQIIRSLYAASCAGVKIRLLVRGICCLRPGIKGASENIEVSSIVGRFLEHSRIFRFENGGQPEVYLSSADWMPRNLDRRVELMFPVNDPAIARQVEEILYASLDDNAKAWHMNSDGSYHRAEIGIGETRRNIQETLILRATAR</sequence>
<dbReference type="SUPFAM" id="SSF143724">
    <property type="entry name" value="PHP14-like"/>
    <property type="match status" value="1"/>
</dbReference>
<dbReference type="NCBIfam" id="TIGR03705">
    <property type="entry name" value="poly_P_kin"/>
    <property type="match status" value="1"/>
</dbReference>
<reference evidence="14" key="1">
    <citation type="submission" date="2020-10" db="EMBL/GenBank/DDBJ databases">
        <authorList>
            <person name="Gilroy R."/>
        </authorList>
    </citation>
    <scope>NUCLEOTIDE SEQUENCE</scope>
    <source>
        <strain evidence="14">ChiSxjej2B14-6234</strain>
    </source>
</reference>
<feature type="domain" description="Polyphosphate kinase C-terminal" evidence="12">
    <location>
        <begin position="513"/>
        <end position="675"/>
    </location>
</feature>
<dbReference type="GO" id="GO:0009358">
    <property type="term" value="C:polyphosphate kinase complex"/>
    <property type="evidence" value="ECO:0007669"/>
    <property type="project" value="InterPro"/>
</dbReference>
<evidence type="ECO:0000256" key="9">
    <source>
        <dbReference type="RuleBase" id="RU003800"/>
    </source>
</evidence>